<evidence type="ECO:0000313" key="1">
    <source>
        <dbReference type="EMBL" id="VIP00763.1"/>
    </source>
</evidence>
<dbReference type="Proteomes" id="UP000464378">
    <property type="component" value="Chromosome"/>
</dbReference>
<keyword evidence="2" id="KW-1185">Reference proteome</keyword>
<evidence type="ECO:0008006" key="3">
    <source>
        <dbReference type="Google" id="ProtNLM"/>
    </source>
</evidence>
<dbReference type="EMBL" id="LR593887">
    <property type="protein sequence ID" value="VTR96944.1"/>
    <property type="molecule type" value="Genomic_DNA"/>
</dbReference>
<dbReference type="RefSeq" id="WP_162655945.1">
    <property type="nucleotide sequence ID" value="NZ_LR593887.1"/>
</dbReference>
<protein>
    <recommendedName>
        <fullName evidence="3">RNA ligase domain-containing protein</fullName>
    </recommendedName>
</protein>
<evidence type="ECO:0000313" key="2">
    <source>
        <dbReference type="Proteomes" id="UP000464378"/>
    </source>
</evidence>
<dbReference type="KEGG" id="tim:GMBLW1_31970"/>
<proteinExistence type="predicted"/>
<dbReference type="GO" id="GO:0000302">
    <property type="term" value="P:response to reactive oxygen species"/>
    <property type="evidence" value="ECO:0007669"/>
    <property type="project" value="InterPro"/>
</dbReference>
<dbReference type="GO" id="GO:0003972">
    <property type="term" value="F:RNA ligase (ATP) activity"/>
    <property type="evidence" value="ECO:0007669"/>
    <property type="project" value="InterPro"/>
</dbReference>
<name>A0A6C2YHZ7_9BACT</name>
<gene>
    <name evidence="1" type="ORF">GMBLW1_31970</name>
</gene>
<dbReference type="InterPro" id="IPR041211">
    <property type="entry name" value="RLIG1"/>
</dbReference>
<organism evidence="1">
    <name type="scientific">Tuwongella immobilis</name>
    <dbReference type="NCBI Taxonomy" id="692036"/>
    <lineage>
        <taxon>Bacteria</taxon>
        <taxon>Pseudomonadati</taxon>
        <taxon>Planctomycetota</taxon>
        <taxon>Planctomycetia</taxon>
        <taxon>Gemmatales</taxon>
        <taxon>Gemmataceae</taxon>
        <taxon>Tuwongella</taxon>
    </lineage>
</organism>
<dbReference type="EMBL" id="LR586016">
    <property type="protein sequence ID" value="VIP00763.1"/>
    <property type="molecule type" value="Genomic_DNA"/>
</dbReference>
<reference evidence="1" key="1">
    <citation type="submission" date="2019-04" db="EMBL/GenBank/DDBJ databases">
        <authorList>
            <consortium name="Science for Life Laboratories"/>
        </authorList>
    </citation>
    <scope>NUCLEOTIDE SEQUENCE</scope>
    <source>
        <strain evidence="1">MBLW1</strain>
    </source>
</reference>
<dbReference type="AlphaFoldDB" id="A0A6C2YHZ7"/>
<dbReference type="InParanoid" id="A0A6C2YHZ7"/>
<accession>A0A6C2YHZ7</accession>
<sequence>MKKIPSLFARNHDTNGLLRNEVTPGCEWVIAGEGVATRKYDGACWMIRAGVLYKRRTLREGEQSPAAFEPVTAFDPVTHTRYGWMPLSTESPEDQYFREALEAATQLLPDGTYELCGPMIQCNRERFTSHVLVPHGKDILEDCPRDFHRLRDYLCNRDIEGIVWHHHDGRMAKIKGSDFGRRNARPGKPRRF</sequence>
<dbReference type="Pfam" id="PF17720">
    <property type="entry name" value="RLIG1"/>
    <property type="match status" value="1"/>
</dbReference>